<dbReference type="AlphaFoldDB" id="A0A1H9EJY0"/>
<sequence>MLRRLELLAACGEFFGIEYFKLRHVAEPFFLIYFEPFQYRWQVHNNCF</sequence>
<dbReference type="Proteomes" id="UP000198749">
    <property type="component" value="Unassembled WGS sequence"/>
</dbReference>
<gene>
    <name evidence="1" type="ORF">SAMN03080615_00940</name>
</gene>
<name>A0A1H9EJY0_9GAMM</name>
<proteinExistence type="predicted"/>
<reference evidence="2" key="1">
    <citation type="submission" date="2016-10" db="EMBL/GenBank/DDBJ databases">
        <authorList>
            <person name="Varghese N."/>
            <person name="Submissions S."/>
        </authorList>
    </citation>
    <scope>NUCLEOTIDE SEQUENCE [LARGE SCALE GENOMIC DNA]</scope>
    <source>
        <strain evidence="2">DSM 18887</strain>
    </source>
</reference>
<accession>A0A1H9EJY0</accession>
<evidence type="ECO:0000313" key="1">
    <source>
        <dbReference type="EMBL" id="SEQ25925.1"/>
    </source>
</evidence>
<protein>
    <submittedName>
        <fullName evidence="1">Uncharacterized protein</fullName>
    </submittedName>
</protein>
<organism evidence="1 2">
    <name type="scientific">Amphritea atlantica</name>
    <dbReference type="NCBI Taxonomy" id="355243"/>
    <lineage>
        <taxon>Bacteria</taxon>
        <taxon>Pseudomonadati</taxon>
        <taxon>Pseudomonadota</taxon>
        <taxon>Gammaproteobacteria</taxon>
        <taxon>Oceanospirillales</taxon>
        <taxon>Oceanospirillaceae</taxon>
        <taxon>Amphritea</taxon>
    </lineage>
</organism>
<evidence type="ECO:0000313" key="2">
    <source>
        <dbReference type="Proteomes" id="UP000198749"/>
    </source>
</evidence>
<dbReference type="EMBL" id="FOGB01000002">
    <property type="protein sequence ID" value="SEQ25925.1"/>
    <property type="molecule type" value="Genomic_DNA"/>
</dbReference>
<keyword evidence="2" id="KW-1185">Reference proteome</keyword>